<dbReference type="CDD" id="cd16343">
    <property type="entry name" value="LMWPTP"/>
    <property type="match status" value="1"/>
</dbReference>
<evidence type="ECO:0000259" key="6">
    <source>
        <dbReference type="SMART" id="SM00226"/>
    </source>
</evidence>
<feature type="active site" description="Nucleophile" evidence="5">
    <location>
        <position position="7"/>
    </location>
</feature>
<evidence type="ECO:0000256" key="3">
    <source>
        <dbReference type="ARBA" id="ARBA00022801"/>
    </source>
</evidence>
<dbReference type="OrthoDB" id="9784339at2"/>
<evidence type="ECO:0000256" key="5">
    <source>
        <dbReference type="PIRSR" id="PIRSR617867-1"/>
    </source>
</evidence>
<dbReference type="SMART" id="SM00226">
    <property type="entry name" value="LMWPc"/>
    <property type="match status" value="1"/>
</dbReference>
<keyword evidence="8" id="KW-1185">Reference proteome</keyword>
<keyword evidence="4" id="KW-0904">Protein phosphatase</keyword>
<evidence type="ECO:0000313" key="8">
    <source>
        <dbReference type="Proteomes" id="UP000236893"/>
    </source>
</evidence>
<dbReference type="AlphaFoldDB" id="A0A2S5A986"/>
<dbReference type="Proteomes" id="UP000236893">
    <property type="component" value="Unassembled WGS sequence"/>
</dbReference>
<gene>
    <name evidence="7" type="ORF">C3K47_01105</name>
</gene>
<dbReference type="PRINTS" id="PR00719">
    <property type="entry name" value="LMWPTPASE"/>
</dbReference>
<feature type="active site" description="Nucleophile" evidence="5">
    <location>
        <position position="13"/>
    </location>
</feature>
<dbReference type="Gene3D" id="3.40.50.2300">
    <property type="match status" value="1"/>
</dbReference>
<feature type="domain" description="Phosphotyrosine protein phosphatase I" evidence="6">
    <location>
        <begin position="1"/>
        <end position="148"/>
    </location>
</feature>
<name>A0A2S5A986_9SPHI</name>
<keyword evidence="3" id="KW-0378">Hydrolase</keyword>
<proteinExistence type="inferred from homology"/>
<dbReference type="PANTHER" id="PTHR11717">
    <property type="entry name" value="LOW MOLECULAR WEIGHT PROTEIN TYROSINE PHOSPHATASE"/>
    <property type="match status" value="1"/>
</dbReference>
<comment type="caution">
    <text evidence="7">The sequence shown here is derived from an EMBL/GenBank/DDBJ whole genome shotgun (WGS) entry which is preliminary data.</text>
</comment>
<feature type="active site" description="Proton donor" evidence="5">
    <location>
        <position position="123"/>
    </location>
</feature>
<dbReference type="EC" id="3.1.3.48" evidence="2"/>
<dbReference type="SUPFAM" id="SSF52788">
    <property type="entry name" value="Phosphotyrosine protein phosphatases I"/>
    <property type="match status" value="1"/>
</dbReference>
<evidence type="ECO:0000256" key="4">
    <source>
        <dbReference type="ARBA" id="ARBA00022912"/>
    </source>
</evidence>
<reference evidence="7 8" key="1">
    <citation type="submission" date="2018-01" db="EMBL/GenBank/DDBJ databases">
        <authorList>
            <person name="Gaut B.S."/>
            <person name="Morton B.R."/>
            <person name="Clegg M.T."/>
            <person name="Duvall M.R."/>
        </authorList>
    </citation>
    <scope>NUCLEOTIDE SEQUENCE [LARGE SCALE GENOMIC DNA]</scope>
    <source>
        <strain evidence="7 8">HR-AV</strain>
    </source>
</reference>
<dbReference type="InterPro" id="IPR023485">
    <property type="entry name" value="Ptyr_pPase"/>
</dbReference>
<comment type="similarity">
    <text evidence="1">Belongs to the low molecular weight phosphotyrosine protein phosphatase family.</text>
</comment>
<dbReference type="InterPro" id="IPR050438">
    <property type="entry name" value="LMW_PTPase"/>
</dbReference>
<dbReference type="PANTHER" id="PTHR11717:SF7">
    <property type="entry name" value="LOW MOLECULAR WEIGHT PHOSPHOTYROSINE PROTEIN PHOSPHATASE"/>
    <property type="match status" value="1"/>
</dbReference>
<sequence>MKILMVCLGNICRSPMAEGVMRHMIKNKGLNWQVDSCGTGSWHIGEAPDRRAQRTAKSFGVDISDLRARQFSSTDFDEFDRIYVMDQTNFSDVLSLIRSEHDRIKVDLLLNASHPGKNMEVADPWFDETLFVPVFKQIETACNQIINAELGIIKES</sequence>
<protein>
    <recommendedName>
        <fullName evidence="2">protein-tyrosine-phosphatase</fullName>
        <ecNumber evidence="2">3.1.3.48</ecNumber>
    </recommendedName>
</protein>
<dbReference type="Pfam" id="PF01451">
    <property type="entry name" value="LMWPc"/>
    <property type="match status" value="1"/>
</dbReference>
<organism evidence="7 8">
    <name type="scientific">Solitalea longa</name>
    <dbReference type="NCBI Taxonomy" id="2079460"/>
    <lineage>
        <taxon>Bacteria</taxon>
        <taxon>Pseudomonadati</taxon>
        <taxon>Bacteroidota</taxon>
        <taxon>Sphingobacteriia</taxon>
        <taxon>Sphingobacteriales</taxon>
        <taxon>Sphingobacteriaceae</taxon>
        <taxon>Solitalea</taxon>
    </lineage>
</organism>
<dbReference type="InterPro" id="IPR036196">
    <property type="entry name" value="Ptyr_pPase_sf"/>
</dbReference>
<dbReference type="RefSeq" id="WP_103787228.1">
    <property type="nucleotide sequence ID" value="NZ_PQVF01000001.1"/>
</dbReference>
<dbReference type="GO" id="GO:0004725">
    <property type="term" value="F:protein tyrosine phosphatase activity"/>
    <property type="evidence" value="ECO:0007669"/>
    <property type="project" value="UniProtKB-EC"/>
</dbReference>
<accession>A0A2S5A986</accession>
<dbReference type="EMBL" id="PQVF01000001">
    <property type="protein sequence ID" value="POY39125.1"/>
    <property type="molecule type" value="Genomic_DNA"/>
</dbReference>
<evidence type="ECO:0000256" key="1">
    <source>
        <dbReference type="ARBA" id="ARBA00011063"/>
    </source>
</evidence>
<evidence type="ECO:0000256" key="2">
    <source>
        <dbReference type="ARBA" id="ARBA00013064"/>
    </source>
</evidence>
<dbReference type="InterPro" id="IPR017867">
    <property type="entry name" value="Tyr_phospatase_low_mol_wt"/>
</dbReference>
<evidence type="ECO:0000313" key="7">
    <source>
        <dbReference type="EMBL" id="POY39125.1"/>
    </source>
</evidence>